<organism evidence="1 2">
    <name type="scientific">Lientehia hominis</name>
    <dbReference type="NCBI Taxonomy" id="2897778"/>
    <lineage>
        <taxon>Bacteria</taxon>
        <taxon>Bacillati</taxon>
        <taxon>Bacillota</taxon>
        <taxon>Clostridia</taxon>
        <taxon>Lachnospirales</taxon>
        <taxon>Lachnospiraceae</taxon>
        <taxon>Lientehia</taxon>
    </lineage>
</organism>
<reference evidence="1 2" key="1">
    <citation type="submission" date="2021-11" db="EMBL/GenBank/DDBJ databases">
        <title>Lacrimispora sp. nov. NSJ-141 isolated from human feces.</title>
        <authorList>
            <person name="Abdugheni R."/>
        </authorList>
    </citation>
    <scope>NUCLEOTIDE SEQUENCE [LARGE SCALE GENOMIC DNA]</scope>
    <source>
        <strain evidence="1 2">NSJ-141</strain>
    </source>
</reference>
<gene>
    <name evidence="1" type="ORF">LQE92_07155</name>
</gene>
<dbReference type="AlphaFoldDB" id="A0AAP2RIT1"/>
<name>A0AAP2RIT1_9FIRM</name>
<proteinExistence type="predicted"/>
<sequence>MNKKDISEIKKQFTPGSCAITRICGCYVDGEKEKKSEMREAFLSLPEEEMFKYFEIFRKNLSGTLGKNLINMEFPLSAESEGDTHDFLMKLRASRLGDDALLDLFYDKVIENYDYTGSFLILLIHSAYDIPGKSADGHEMFDASDEVYEYLICSICPVKLSKPGLCYNAEQGTIQNRVRDWLVELPDTGFLFPAFNERSTDIHSLLFYSKNADEFQAQLVEEVLGCTLPMPASSQKETFNSLIEETLGDDCDYESVKIIHEKLSEMVEEKKEEPEPLTLDKAEVRALLSESGAAPERLHDFDSRYEEAAGSHAPILASNVINTRKFEIRTPDVIIQVSPDRADLVETRIVDGRQCLVIPMDEHVEVNGICVRPGAKAPAGNEPF</sequence>
<keyword evidence="2" id="KW-1185">Reference proteome</keyword>
<evidence type="ECO:0000313" key="2">
    <source>
        <dbReference type="Proteomes" id="UP001299265"/>
    </source>
</evidence>
<dbReference type="InterPro" id="IPR025466">
    <property type="entry name" value="DUF4317"/>
</dbReference>
<accession>A0AAP2RIT1</accession>
<dbReference type="RefSeq" id="WP_231062311.1">
    <property type="nucleotide sequence ID" value="NZ_JAJNOR010000004.1"/>
</dbReference>
<protein>
    <submittedName>
        <fullName evidence="1">DUF4317 domain-containing protein</fullName>
    </submittedName>
</protein>
<comment type="caution">
    <text evidence="1">The sequence shown here is derived from an EMBL/GenBank/DDBJ whole genome shotgun (WGS) entry which is preliminary data.</text>
</comment>
<dbReference type="EMBL" id="JAJNOR010000004">
    <property type="protein sequence ID" value="MCD2492410.1"/>
    <property type="molecule type" value="Genomic_DNA"/>
</dbReference>
<dbReference type="Proteomes" id="UP001299265">
    <property type="component" value="Unassembled WGS sequence"/>
</dbReference>
<dbReference type="Pfam" id="PF14199">
    <property type="entry name" value="DUF4317"/>
    <property type="match status" value="1"/>
</dbReference>
<evidence type="ECO:0000313" key="1">
    <source>
        <dbReference type="EMBL" id="MCD2492410.1"/>
    </source>
</evidence>